<name>A0A8S3JNE6_9BILA</name>
<dbReference type="InterPro" id="IPR025609">
    <property type="entry name" value="Lsm14-like_N"/>
</dbReference>
<organism evidence="2 3">
    <name type="scientific">Rotaria magnacalcarata</name>
    <dbReference type="NCBI Taxonomy" id="392030"/>
    <lineage>
        <taxon>Eukaryota</taxon>
        <taxon>Metazoa</taxon>
        <taxon>Spiralia</taxon>
        <taxon>Gnathifera</taxon>
        <taxon>Rotifera</taxon>
        <taxon>Eurotatoria</taxon>
        <taxon>Bdelloidea</taxon>
        <taxon>Philodinida</taxon>
        <taxon>Philodinidae</taxon>
        <taxon>Rotaria</taxon>
    </lineage>
</organism>
<dbReference type="Gene3D" id="2.30.30.100">
    <property type="match status" value="1"/>
</dbReference>
<dbReference type="EMBL" id="CAJOBJ010362327">
    <property type="protein sequence ID" value="CAF5218880.1"/>
    <property type="molecule type" value="Genomic_DNA"/>
</dbReference>
<comment type="caution">
    <text evidence="2">The sequence shown here is derived from an EMBL/GenBank/DDBJ whole genome shotgun (WGS) entry which is preliminary data.</text>
</comment>
<dbReference type="SUPFAM" id="SSF50182">
    <property type="entry name" value="Sm-like ribonucleoproteins"/>
    <property type="match status" value="1"/>
</dbReference>
<accession>A0A8S3JNE6</accession>
<protein>
    <recommendedName>
        <fullName evidence="1">Lsm14-like N-terminal domain-containing protein</fullName>
    </recommendedName>
</protein>
<evidence type="ECO:0000313" key="2">
    <source>
        <dbReference type="EMBL" id="CAF5218880.1"/>
    </source>
</evidence>
<dbReference type="AlphaFoldDB" id="A0A8S3JNE6"/>
<gene>
    <name evidence="2" type="ORF">GIL414_LOCUS83194</name>
</gene>
<feature type="domain" description="Lsm14-like N-terminal" evidence="1">
    <location>
        <begin position="16"/>
        <end position="119"/>
    </location>
</feature>
<evidence type="ECO:0000259" key="1">
    <source>
        <dbReference type="SMART" id="SM01271"/>
    </source>
</evidence>
<dbReference type="SMART" id="SM01271">
    <property type="entry name" value="LSM14"/>
    <property type="match status" value="1"/>
</dbReference>
<sequence>MHLQEQHHQESKSITHSPYYGCTVQVVSKAHISYEGVLDGISVNKDRIFLKNVRVKGNIIDSSDRDNSMEDLDTINTVMIDHLTNDMHIYDEVCLNIRDVQELKLIRLPATFHESKAKLRSIDPCL</sequence>
<dbReference type="Proteomes" id="UP000681720">
    <property type="component" value="Unassembled WGS sequence"/>
</dbReference>
<feature type="non-terminal residue" evidence="2">
    <location>
        <position position="1"/>
    </location>
</feature>
<proteinExistence type="predicted"/>
<reference evidence="2" key="1">
    <citation type="submission" date="2021-02" db="EMBL/GenBank/DDBJ databases">
        <authorList>
            <person name="Nowell W R."/>
        </authorList>
    </citation>
    <scope>NUCLEOTIDE SEQUENCE</scope>
</reference>
<evidence type="ECO:0000313" key="3">
    <source>
        <dbReference type="Proteomes" id="UP000681720"/>
    </source>
</evidence>
<dbReference type="InterPro" id="IPR010920">
    <property type="entry name" value="LSM_dom_sf"/>
</dbReference>